<proteinExistence type="predicted"/>
<accession>H6Q9Z1</accession>
<reference evidence="1 2" key="1">
    <citation type="journal article" date="2012" name="Stand. Genomic Sci.">
        <title>Complete genome sequence of Pyrobaculum oguniense.</title>
        <authorList>
            <person name="Bernick D.L."/>
            <person name="Karplus K."/>
            <person name="Lui L.M."/>
            <person name="Coker J.K."/>
            <person name="Murphy J.N."/>
            <person name="Chan P.P."/>
            <person name="Cozen A.E."/>
            <person name="Lowe T.M."/>
        </authorList>
    </citation>
    <scope>NUCLEOTIDE SEQUENCE [LARGE SCALE GENOMIC DNA]</scope>
    <source>
        <strain evidence="1 2">TE7</strain>
    </source>
</reference>
<name>H6Q9Z1_PYROT</name>
<sequence>MDEVLDSAEEVKYDLCVLVLSKNADLSALEPFKDAEFAVVLAAEGRGANPPVTAPLYICTYLPGDLRPGAKPIGPLKMLDMCRKIWVL</sequence>
<dbReference type="Proteomes" id="UP000009062">
    <property type="component" value="Chromosome"/>
</dbReference>
<organism evidence="1 2">
    <name type="scientific">Pyrobaculum oguniense (strain DSM 13380 / JCM 10595 / TE7)</name>
    <dbReference type="NCBI Taxonomy" id="698757"/>
    <lineage>
        <taxon>Archaea</taxon>
        <taxon>Thermoproteota</taxon>
        <taxon>Thermoprotei</taxon>
        <taxon>Thermoproteales</taxon>
        <taxon>Thermoproteaceae</taxon>
        <taxon>Pyrobaculum</taxon>
    </lineage>
</organism>
<keyword evidence="2" id="KW-1185">Reference proteome</keyword>
<dbReference type="HOGENOM" id="CLU_2461900_0_0_2"/>
<evidence type="ECO:0000313" key="1">
    <source>
        <dbReference type="EMBL" id="AFA39049.1"/>
    </source>
</evidence>
<dbReference type="eggNOG" id="arCOG07056">
    <property type="taxonomic scope" value="Archaea"/>
</dbReference>
<evidence type="ECO:0000313" key="2">
    <source>
        <dbReference type="Proteomes" id="UP000009062"/>
    </source>
</evidence>
<dbReference type="KEGG" id="pog:Pogu_1022"/>
<dbReference type="EMBL" id="CP003316">
    <property type="protein sequence ID" value="AFA39049.1"/>
    <property type="molecule type" value="Genomic_DNA"/>
</dbReference>
<dbReference type="AlphaFoldDB" id="H6Q9Z1"/>
<protein>
    <submittedName>
        <fullName evidence="1">Uncharacterized protein</fullName>
    </submittedName>
</protein>
<gene>
    <name evidence="1" type="ordered locus">Pogu_1022</name>
</gene>
<dbReference type="STRING" id="698757.Pogu_1022"/>